<feature type="compositionally biased region" description="Polar residues" evidence="3">
    <location>
        <begin position="134"/>
        <end position="145"/>
    </location>
</feature>
<dbReference type="EMBL" id="NEVH01013262">
    <property type="protein sequence ID" value="PNF29084.1"/>
    <property type="molecule type" value="Genomic_DNA"/>
</dbReference>
<dbReference type="InterPro" id="IPR036361">
    <property type="entry name" value="SAP_dom_sf"/>
</dbReference>
<keyword evidence="5" id="KW-0687">Ribonucleoprotein</keyword>
<dbReference type="Pfam" id="PF02037">
    <property type="entry name" value="SAP"/>
    <property type="match status" value="1"/>
</dbReference>
<protein>
    <submittedName>
        <fullName evidence="5">SAP domain-containing ribonucleoprotein</fullName>
    </submittedName>
</protein>
<evidence type="ECO:0000256" key="1">
    <source>
        <dbReference type="ARBA" id="ARBA00022553"/>
    </source>
</evidence>
<dbReference type="InterPro" id="IPR052240">
    <property type="entry name" value="SAP_domain_ribonucleoprotein"/>
</dbReference>
<feature type="region of interest" description="Disordered" evidence="3">
    <location>
        <begin position="78"/>
        <end position="109"/>
    </location>
</feature>
<evidence type="ECO:0000256" key="2">
    <source>
        <dbReference type="ARBA" id="ARBA00046328"/>
    </source>
</evidence>
<evidence type="ECO:0000259" key="4">
    <source>
        <dbReference type="PROSITE" id="PS50800"/>
    </source>
</evidence>
<feature type="domain" description="SAP" evidence="4">
    <location>
        <begin position="8"/>
        <end position="42"/>
    </location>
</feature>
<dbReference type="InParanoid" id="A0A2J7QKH3"/>
<dbReference type="Gene3D" id="1.10.720.30">
    <property type="entry name" value="SAP domain"/>
    <property type="match status" value="1"/>
</dbReference>
<evidence type="ECO:0000313" key="6">
    <source>
        <dbReference type="Proteomes" id="UP000235965"/>
    </source>
</evidence>
<organism evidence="5 6">
    <name type="scientific">Cryptotermes secundus</name>
    <dbReference type="NCBI Taxonomy" id="105785"/>
    <lineage>
        <taxon>Eukaryota</taxon>
        <taxon>Metazoa</taxon>
        <taxon>Ecdysozoa</taxon>
        <taxon>Arthropoda</taxon>
        <taxon>Hexapoda</taxon>
        <taxon>Insecta</taxon>
        <taxon>Pterygota</taxon>
        <taxon>Neoptera</taxon>
        <taxon>Polyneoptera</taxon>
        <taxon>Dictyoptera</taxon>
        <taxon>Blattodea</taxon>
        <taxon>Blattoidea</taxon>
        <taxon>Termitoidae</taxon>
        <taxon>Kalotermitidae</taxon>
        <taxon>Cryptotermitinae</taxon>
        <taxon>Cryptotermes</taxon>
    </lineage>
</organism>
<dbReference type="SUPFAM" id="SSF68906">
    <property type="entry name" value="SAP domain"/>
    <property type="match status" value="1"/>
</dbReference>
<evidence type="ECO:0000256" key="3">
    <source>
        <dbReference type="SAM" id="MobiDB-lite"/>
    </source>
</evidence>
<dbReference type="OrthoDB" id="5837849at2759"/>
<dbReference type="FunCoup" id="A0A2J7QKH3">
    <property type="interactions" value="930"/>
</dbReference>
<evidence type="ECO:0000313" key="5">
    <source>
        <dbReference type="EMBL" id="PNF29084.1"/>
    </source>
</evidence>
<reference evidence="5 6" key="1">
    <citation type="submission" date="2017-12" db="EMBL/GenBank/DDBJ databases">
        <title>Hemimetabolous genomes reveal molecular basis of termite eusociality.</title>
        <authorList>
            <person name="Harrison M.C."/>
            <person name="Jongepier E."/>
            <person name="Robertson H.M."/>
            <person name="Arning N."/>
            <person name="Bitard-Feildel T."/>
            <person name="Chao H."/>
            <person name="Childers C.P."/>
            <person name="Dinh H."/>
            <person name="Doddapaneni H."/>
            <person name="Dugan S."/>
            <person name="Gowin J."/>
            <person name="Greiner C."/>
            <person name="Han Y."/>
            <person name="Hu H."/>
            <person name="Hughes D.S.T."/>
            <person name="Huylmans A.-K."/>
            <person name="Kemena C."/>
            <person name="Kremer L.P.M."/>
            <person name="Lee S.L."/>
            <person name="Lopez-Ezquerra A."/>
            <person name="Mallet L."/>
            <person name="Monroy-Kuhn J.M."/>
            <person name="Moser A."/>
            <person name="Murali S.C."/>
            <person name="Muzny D.M."/>
            <person name="Otani S."/>
            <person name="Piulachs M.-D."/>
            <person name="Poelchau M."/>
            <person name="Qu J."/>
            <person name="Schaub F."/>
            <person name="Wada-Katsumata A."/>
            <person name="Worley K.C."/>
            <person name="Xie Q."/>
            <person name="Ylla G."/>
            <person name="Poulsen M."/>
            <person name="Gibbs R.A."/>
            <person name="Schal C."/>
            <person name="Richards S."/>
            <person name="Belles X."/>
            <person name="Korb J."/>
            <person name="Bornberg-Bauer E."/>
        </authorList>
    </citation>
    <scope>NUCLEOTIDE SEQUENCE [LARGE SCALE GENOMIC DNA]</scope>
    <source>
        <tissue evidence="5">Whole body</tissue>
    </source>
</reference>
<keyword evidence="1" id="KW-0597">Phosphoprotein</keyword>
<dbReference type="PANTHER" id="PTHR46551:SF1">
    <property type="entry name" value="SAP DOMAIN-CONTAINING RIBONUCLEOPROTEIN"/>
    <property type="match status" value="1"/>
</dbReference>
<dbReference type="PANTHER" id="PTHR46551">
    <property type="entry name" value="SAP DOMAIN-CONTAINING RIBONUCLEOPROTEIN"/>
    <property type="match status" value="1"/>
</dbReference>
<feature type="region of interest" description="Disordered" evidence="3">
    <location>
        <begin position="123"/>
        <end position="161"/>
    </location>
</feature>
<dbReference type="STRING" id="105785.A0A2J7QKH3"/>
<dbReference type="InterPro" id="IPR003034">
    <property type="entry name" value="SAP_dom"/>
</dbReference>
<comment type="similarity">
    <text evidence="2">Belongs to the SAP domain-containing ribonucleoprotein family.</text>
</comment>
<dbReference type="SMART" id="SM00513">
    <property type="entry name" value="SAP"/>
    <property type="match status" value="1"/>
</dbReference>
<dbReference type="AlphaFoldDB" id="A0A2J7QKH3"/>
<proteinExistence type="inferred from homology"/>
<dbReference type="PROSITE" id="PS50800">
    <property type="entry name" value="SAP"/>
    <property type="match status" value="1"/>
</dbReference>
<dbReference type="Proteomes" id="UP000235965">
    <property type="component" value="Unassembled WGS sequence"/>
</dbReference>
<comment type="caution">
    <text evidence="5">The sequence shown here is derived from an EMBL/GenBank/DDBJ whole genome shotgun (WGS) entry which is preliminary data.</text>
</comment>
<name>A0A2J7QKH3_9NEOP</name>
<gene>
    <name evidence="5" type="primary">Sarnp_1</name>
    <name evidence="5" type="ORF">B7P43_G12618</name>
</gene>
<keyword evidence="6" id="KW-1185">Reference proteome</keyword>
<dbReference type="GO" id="GO:0005634">
    <property type="term" value="C:nucleus"/>
    <property type="evidence" value="ECO:0007669"/>
    <property type="project" value="TreeGrafter"/>
</dbReference>
<dbReference type="GO" id="GO:1990904">
    <property type="term" value="C:ribonucleoprotein complex"/>
    <property type="evidence" value="ECO:0007669"/>
    <property type="project" value="UniProtKB-KW"/>
</dbReference>
<accession>A0A2J7QKH3</accession>
<dbReference type="GO" id="GO:0016973">
    <property type="term" value="P:poly(A)+ mRNA export from nucleus"/>
    <property type="evidence" value="ECO:0007669"/>
    <property type="project" value="TreeGrafter"/>
</dbReference>
<feature type="compositionally biased region" description="Low complexity" evidence="3">
    <location>
        <begin position="146"/>
        <end position="155"/>
    </location>
</feature>
<sequence length="284" mass="31283">MADELQDISKLKVADLKKELKGRGLSVVGNKTELVGRLQLSLQGENSLIIEPDSVAGDSEEIMDDDDVLADEEEEEVLVGDISTSPEPKLRKLAPVSEDESLVSNKPAAASAKKIVLNRNVVPSAASSEKENHQQQTAQGISDTGQQPQRQHQQQSDGKKVIKLSAFSMKERLEMRAQKFGVELSVDAKKEARAARFGISAPLNTGTTVTQSSDILRKRAERFGLTLSPVSSRNLSKVELSEKLEKRKWRFGADDTAHGKKSPISNSVLEEKKRLRAERFKLTK</sequence>